<dbReference type="AlphaFoldDB" id="A0A7R9D7L5"/>
<reference evidence="1" key="1">
    <citation type="submission" date="2020-11" db="EMBL/GenBank/DDBJ databases">
        <authorList>
            <person name="Tran Van P."/>
        </authorList>
    </citation>
    <scope>NUCLEOTIDE SEQUENCE</scope>
</reference>
<organism evidence="1">
    <name type="scientific">Timema poppense</name>
    <name type="common">Walking stick</name>
    <dbReference type="NCBI Taxonomy" id="170557"/>
    <lineage>
        <taxon>Eukaryota</taxon>
        <taxon>Metazoa</taxon>
        <taxon>Ecdysozoa</taxon>
        <taxon>Arthropoda</taxon>
        <taxon>Hexapoda</taxon>
        <taxon>Insecta</taxon>
        <taxon>Pterygota</taxon>
        <taxon>Neoptera</taxon>
        <taxon>Polyneoptera</taxon>
        <taxon>Phasmatodea</taxon>
        <taxon>Timematodea</taxon>
        <taxon>Timematoidea</taxon>
        <taxon>Timematidae</taxon>
        <taxon>Timema</taxon>
    </lineage>
</organism>
<gene>
    <name evidence="1" type="ORF">TPSB3V08_LOCUS6912</name>
</gene>
<proteinExistence type="predicted"/>
<accession>A0A7R9D7L5</accession>
<sequence length="96" mass="11091">MITDVQMEDFIQADLALVYKGILQNIRMTILAFEAMLPEYRDEIIEFVEQNTRKQIKIPGGVYLEEMYKNSIIVSLLGQIETLVSRDSGWIYDGTI</sequence>
<name>A0A7R9D7L5_TIMPO</name>
<protein>
    <submittedName>
        <fullName evidence="1">Uncharacterized protein</fullName>
    </submittedName>
</protein>
<evidence type="ECO:0000313" key="1">
    <source>
        <dbReference type="EMBL" id="CAD7409583.1"/>
    </source>
</evidence>
<dbReference type="EMBL" id="OD004238">
    <property type="protein sequence ID" value="CAD7409583.1"/>
    <property type="molecule type" value="Genomic_DNA"/>
</dbReference>